<comment type="caution">
    <text evidence="1">The sequence shown here is derived from an EMBL/GenBank/DDBJ whole genome shotgun (WGS) entry which is preliminary data.</text>
</comment>
<reference evidence="1 2" key="1">
    <citation type="submission" date="2019-05" db="EMBL/GenBank/DDBJ databases">
        <title>Another draft genome of Portunus trituberculatus and its Hox gene families provides insights of decapod evolution.</title>
        <authorList>
            <person name="Jeong J.-H."/>
            <person name="Song I."/>
            <person name="Kim S."/>
            <person name="Choi T."/>
            <person name="Kim D."/>
            <person name="Ryu S."/>
            <person name="Kim W."/>
        </authorList>
    </citation>
    <scope>NUCLEOTIDE SEQUENCE [LARGE SCALE GENOMIC DNA]</scope>
    <source>
        <tissue evidence="1">Muscle</tissue>
    </source>
</reference>
<proteinExistence type="predicted"/>
<keyword evidence="2" id="KW-1185">Reference proteome</keyword>
<protein>
    <submittedName>
        <fullName evidence="1">Uncharacterized protein</fullName>
    </submittedName>
</protein>
<dbReference type="Proteomes" id="UP000324222">
    <property type="component" value="Unassembled WGS sequence"/>
</dbReference>
<name>A0A5B7DWX9_PORTR</name>
<sequence>MNHSWVNFTFYQPAEEYKEQQTATDGGAEWSCRLRLTQHQPPMSLSCHYSFVLTALTPTCHISKSFLKPVQPHKHIHPAWLTFPIIQQGKTVRRASIPTFPHVTRLHVKPRGAA</sequence>
<evidence type="ECO:0000313" key="2">
    <source>
        <dbReference type="Proteomes" id="UP000324222"/>
    </source>
</evidence>
<accession>A0A5B7DWX9</accession>
<gene>
    <name evidence="1" type="ORF">E2C01_019335</name>
</gene>
<organism evidence="1 2">
    <name type="scientific">Portunus trituberculatus</name>
    <name type="common">Swimming crab</name>
    <name type="synonym">Neptunus trituberculatus</name>
    <dbReference type="NCBI Taxonomy" id="210409"/>
    <lineage>
        <taxon>Eukaryota</taxon>
        <taxon>Metazoa</taxon>
        <taxon>Ecdysozoa</taxon>
        <taxon>Arthropoda</taxon>
        <taxon>Crustacea</taxon>
        <taxon>Multicrustacea</taxon>
        <taxon>Malacostraca</taxon>
        <taxon>Eumalacostraca</taxon>
        <taxon>Eucarida</taxon>
        <taxon>Decapoda</taxon>
        <taxon>Pleocyemata</taxon>
        <taxon>Brachyura</taxon>
        <taxon>Eubrachyura</taxon>
        <taxon>Portunoidea</taxon>
        <taxon>Portunidae</taxon>
        <taxon>Portuninae</taxon>
        <taxon>Portunus</taxon>
    </lineage>
</organism>
<dbReference type="AlphaFoldDB" id="A0A5B7DWX9"/>
<evidence type="ECO:0000313" key="1">
    <source>
        <dbReference type="EMBL" id="MPC26201.1"/>
    </source>
</evidence>
<dbReference type="EMBL" id="VSRR010001569">
    <property type="protein sequence ID" value="MPC26201.1"/>
    <property type="molecule type" value="Genomic_DNA"/>
</dbReference>